<evidence type="ECO:0000259" key="8">
    <source>
        <dbReference type="PROSITE" id="PS50977"/>
    </source>
</evidence>
<keyword evidence="3" id="KW-0175">Coiled coil</keyword>
<dbReference type="PROSITE" id="PS01081">
    <property type="entry name" value="HTH_TETR_1"/>
    <property type="match status" value="1"/>
</dbReference>
<dbReference type="InterPro" id="IPR001647">
    <property type="entry name" value="HTH_TetR"/>
</dbReference>
<evidence type="ECO:0000256" key="7">
    <source>
        <dbReference type="SAM" id="MobiDB-lite"/>
    </source>
</evidence>
<keyword evidence="1" id="KW-0678">Repressor</keyword>
<dbReference type="Proteomes" id="UP000062519">
    <property type="component" value="Chromosome 2"/>
</dbReference>
<evidence type="ECO:0000313" key="10">
    <source>
        <dbReference type="Proteomes" id="UP000062519"/>
    </source>
</evidence>
<organism evidence="9 10">
    <name type="scientific">Burkholderia mayonis</name>
    <dbReference type="NCBI Taxonomy" id="1385591"/>
    <lineage>
        <taxon>Bacteria</taxon>
        <taxon>Pseudomonadati</taxon>
        <taxon>Pseudomonadota</taxon>
        <taxon>Betaproteobacteria</taxon>
        <taxon>Burkholderiales</taxon>
        <taxon>Burkholderiaceae</taxon>
        <taxon>Burkholderia</taxon>
        <taxon>pseudomallei group</taxon>
    </lineage>
</organism>
<dbReference type="RefSeq" id="WP_059471380.1">
    <property type="nucleotide sequence ID" value="NZ_CP013387.1"/>
</dbReference>
<dbReference type="EMBL" id="CP013387">
    <property type="protein sequence ID" value="AOJ05703.1"/>
    <property type="molecule type" value="Genomic_DNA"/>
</dbReference>
<dbReference type="Gene3D" id="1.10.357.10">
    <property type="entry name" value="Tetracycline Repressor, domain 2"/>
    <property type="match status" value="1"/>
</dbReference>
<keyword evidence="5" id="KW-0804">Transcription</keyword>
<evidence type="ECO:0000256" key="3">
    <source>
        <dbReference type="ARBA" id="ARBA00023054"/>
    </source>
</evidence>
<evidence type="ECO:0000256" key="2">
    <source>
        <dbReference type="ARBA" id="ARBA00023015"/>
    </source>
</evidence>
<evidence type="ECO:0000256" key="1">
    <source>
        <dbReference type="ARBA" id="ARBA00022491"/>
    </source>
</evidence>
<dbReference type="SUPFAM" id="SSF48498">
    <property type="entry name" value="Tetracyclin repressor-like, C-terminal domain"/>
    <property type="match status" value="1"/>
</dbReference>
<accession>A0A1B4FPW6</accession>
<sequence length="231" mass="25991">MRYKTSQREQGTPKSPRTKPAEVRLDELMAAAEKLFLEQGVEATTINDIVELAQVAKGTFYHYFASKNELLTAMGQRYTAQFLDRLKQAVDACAEDDWLGRLCTWIRTSIEVYVETYRTHDIVYTDHHHHNRSNREKNAILDQLQDILDGGARAGVWQLAQSRVTALLIYTGVHGVTDDAIAAQETDCSEFARDVIAVCLRMVGVADDGQPPKPRRRSRQAAGRENPADNS</sequence>
<dbReference type="PROSITE" id="PS50977">
    <property type="entry name" value="HTH_TETR_2"/>
    <property type="match status" value="1"/>
</dbReference>
<dbReference type="InterPro" id="IPR050109">
    <property type="entry name" value="HTH-type_TetR-like_transc_reg"/>
</dbReference>
<evidence type="ECO:0000256" key="6">
    <source>
        <dbReference type="PROSITE-ProRule" id="PRU00335"/>
    </source>
</evidence>
<feature type="domain" description="HTH tetR-type" evidence="8">
    <location>
        <begin position="22"/>
        <end position="82"/>
    </location>
</feature>
<gene>
    <name evidence="9" type="ORF">WS70_19950</name>
</gene>
<feature type="region of interest" description="Disordered" evidence="7">
    <location>
        <begin position="207"/>
        <end position="231"/>
    </location>
</feature>
<dbReference type="InterPro" id="IPR023772">
    <property type="entry name" value="DNA-bd_HTH_TetR-type_CS"/>
</dbReference>
<dbReference type="Pfam" id="PF00440">
    <property type="entry name" value="TetR_N"/>
    <property type="match status" value="1"/>
</dbReference>
<keyword evidence="4 6" id="KW-0238">DNA-binding</keyword>
<proteinExistence type="predicted"/>
<dbReference type="InterPro" id="IPR036271">
    <property type="entry name" value="Tet_transcr_reg_TetR-rel_C_sf"/>
</dbReference>
<dbReference type="PRINTS" id="PR00455">
    <property type="entry name" value="HTHTETR"/>
</dbReference>
<reference evidence="9 10" key="1">
    <citation type="submission" date="2015-12" db="EMBL/GenBank/DDBJ databases">
        <title>Diversity of Burkholderia near neighbor genomes.</title>
        <authorList>
            <person name="Sahl J."/>
            <person name="Wagner D."/>
            <person name="Keim P."/>
        </authorList>
    </citation>
    <scope>NUCLEOTIDE SEQUENCE [LARGE SCALE GENOMIC DNA]</scope>
    <source>
        <strain evidence="9 10">BDU6</strain>
    </source>
</reference>
<name>A0A1B4FPW6_9BURK</name>
<dbReference type="AlphaFoldDB" id="A0A1B4FPW6"/>
<evidence type="ECO:0000256" key="4">
    <source>
        <dbReference type="ARBA" id="ARBA00023125"/>
    </source>
</evidence>
<dbReference type="PANTHER" id="PTHR30055">
    <property type="entry name" value="HTH-TYPE TRANSCRIPTIONAL REGULATOR RUTR"/>
    <property type="match status" value="1"/>
</dbReference>
<keyword evidence="2" id="KW-0805">Transcription regulation</keyword>
<dbReference type="PANTHER" id="PTHR30055:SF183">
    <property type="entry name" value="NUCLEOID OCCLUSION FACTOR SLMA"/>
    <property type="match status" value="1"/>
</dbReference>
<dbReference type="Gene3D" id="1.10.10.60">
    <property type="entry name" value="Homeodomain-like"/>
    <property type="match status" value="1"/>
</dbReference>
<feature type="region of interest" description="Disordered" evidence="7">
    <location>
        <begin position="1"/>
        <end position="20"/>
    </location>
</feature>
<evidence type="ECO:0000256" key="5">
    <source>
        <dbReference type="ARBA" id="ARBA00023163"/>
    </source>
</evidence>
<dbReference type="SUPFAM" id="SSF46689">
    <property type="entry name" value="Homeodomain-like"/>
    <property type="match status" value="1"/>
</dbReference>
<keyword evidence="10" id="KW-1185">Reference proteome</keyword>
<protein>
    <submittedName>
        <fullName evidence="9">TetR family transcriptional regulator</fullName>
    </submittedName>
</protein>
<feature type="DNA-binding region" description="H-T-H motif" evidence="6">
    <location>
        <begin position="45"/>
        <end position="64"/>
    </location>
</feature>
<dbReference type="GO" id="GO:0003700">
    <property type="term" value="F:DNA-binding transcription factor activity"/>
    <property type="evidence" value="ECO:0007669"/>
    <property type="project" value="TreeGrafter"/>
</dbReference>
<evidence type="ECO:0000313" key="9">
    <source>
        <dbReference type="EMBL" id="AOJ05703.1"/>
    </source>
</evidence>
<dbReference type="InterPro" id="IPR009057">
    <property type="entry name" value="Homeodomain-like_sf"/>
</dbReference>
<dbReference type="GO" id="GO:0000976">
    <property type="term" value="F:transcription cis-regulatory region binding"/>
    <property type="evidence" value="ECO:0007669"/>
    <property type="project" value="TreeGrafter"/>
</dbReference>
<dbReference type="KEGG" id="buu:WS70_19950"/>